<keyword evidence="2" id="KW-0812">Transmembrane</keyword>
<keyword evidence="2" id="KW-1133">Transmembrane helix</keyword>
<evidence type="ECO:0000313" key="3">
    <source>
        <dbReference type="EMBL" id="NNG78808.1"/>
    </source>
</evidence>
<dbReference type="EMBL" id="JABEMC010000002">
    <property type="protein sequence ID" value="NNG78808.1"/>
    <property type="molecule type" value="Genomic_DNA"/>
</dbReference>
<keyword evidence="5" id="KW-1185">Reference proteome</keyword>
<sequence length="76" mass="8293">MYELIWRILPGNWFSKLILSLGLIAGACYLLMQFVFPIVAPYMPFNEATIEEEGDHAPARPGEGGEPGVEEPGQGG</sequence>
<name>A0A2N6PDZ5_9MICO</name>
<dbReference type="Proteomes" id="UP000235703">
    <property type="component" value="Unassembled WGS sequence"/>
</dbReference>
<evidence type="ECO:0000256" key="1">
    <source>
        <dbReference type="SAM" id="MobiDB-lite"/>
    </source>
</evidence>
<dbReference type="OrthoDB" id="3267875at2"/>
<reference evidence="3 6" key="2">
    <citation type="submission" date="2020-05" db="EMBL/GenBank/DDBJ databases">
        <title>MicrobeNet Type strains.</title>
        <authorList>
            <person name="Nicholson A.C."/>
        </authorList>
    </citation>
    <scope>NUCLEOTIDE SEQUENCE [LARGE SCALE GENOMIC DNA]</scope>
    <source>
        <strain evidence="3 6">CCUG 46604</strain>
    </source>
</reference>
<dbReference type="PROSITE" id="PS51257">
    <property type="entry name" value="PROKAR_LIPOPROTEIN"/>
    <property type="match status" value="1"/>
</dbReference>
<dbReference type="AlphaFoldDB" id="A0A2N6PDZ5"/>
<feature type="transmembrane region" description="Helical" evidence="2">
    <location>
        <begin position="17"/>
        <end position="40"/>
    </location>
</feature>
<dbReference type="RefSeq" id="WP_102163227.1">
    <property type="nucleotide sequence ID" value="NZ_BAAAKH010000007.1"/>
</dbReference>
<protein>
    <submittedName>
        <fullName evidence="4">Uncharacterized protein</fullName>
    </submittedName>
</protein>
<dbReference type="Proteomes" id="UP000549517">
    <property type="component" value="Unassembled WGS sequence"/>
</dbReference>
<evidence type="ECO:0000313" key="6">
    <source>
        <dbReference type="Proteomes" id="UP000549517"/>
    </source>
</evidence>
<evidence type="ECO:0000313" key="5">
    <source>
        <dbReference type="Proteomes" id="UP000235703"/>
    </source>
</evidence>
<comment type="caution">
    <text evidence="4">The sequence shown here is derived from an EMBL/GenBank/DDBJ whole genome shotgun (WGS) entry which is preliminary data.</text>
</comment>
<accession>A0A2N6PDZ5</accession>
<keyword evidence="2" id="KW-0472">Membrane</keyword>
<evidence type="ECO:0000256" key="2">
    <source>
        <dbReference type="SAM" id="Phobius"/>
    </source>
</evidence>
<dbReference type="EMBL" id="PNFZ01000013">
    <property type="protein sequence ID" value="PMB96904.1"/>
    <property type="molecule type" value="Genomic_DNA"/>
</dbReference>
<gene>
    <name evidence="4" type="ORF">CJ198_14000</name>
    <name evidence="3" type="ORF">HLA91_05370</name>
</gene>
<evidence type="ECO:0000313" key="4">
    <source>
        <dbReference type="EMBL" id="PMB96904.1"/>
    </source>
</evidence>
<feature type="compositionally biased region" description="Gly residues" evidence="1">
    <location>
        <begin position="62"/>
        <end position="76"/>
    </location>
</feature>
<dbReference type="GeneID" id="86843594"/>
<proteinExistence type="predicted"/>
<organism evidence="4 5">
    <name type="scientific">Brevibacterium luteolum</name>
    <dbReference type="NCBI Taxonomy" id="199591"/>
    <lineage>
        <taxon>Bacteria</taxon>
        <taxon>Bacillati</taxon>
        <taxon>Actinomycetota</taxon>
        <taxon>Actinomycetes</taxon>
        <taxon>Micrococcales</taxon>
        <taxon>Brevibacteriaceae</taxon>
        <taxon>Brevibacterium</taxon>
    </lineage>
</organism>
<feature type="region of interest" description="Disordered" evidence="1">
    <location>
        <begin position="50"/>
        <end position="76"/>
    </location>
</feature>
<reference evidence="4 5" key="1">
    <citation type="submission" date="2017-09" db="EMBL/GenBank/DDBJ databases">
        <title>Bacterial strain isolated from the female urinary microbiota.</title>
        <authorList>
            <person name="Thomas-White K."/>
            <person name="Kumar N."/>
            <person name="Forster S."/>
            <person name="Putonti C."/>
            <person name="Lawley T."/>
            <person name="Wolfe A.J."/>
        </authorList>
    </citation>
    <scope>NUCLEOTIDE SEQUENCE [LARGE SCALE GENOMIC DNA]</scope>
    <source>
        <strain evidence="4 5">UMB0680</strain>
    </source>
</reference>